<evidence type="ECO:0000256" key="1">
    <source>
        <dbReference type="SAM" id="MobiDB-lite"/>
    </source>
</evidence>
<feature type="region of interest" description="Disordered" evidence="1">
    <location>
        <begin position="25"/>
        <end position="56"/>
    </location>
</feature>
<name>A0A016WMP0_9BILA</name>
<dbReference type="EMBL" id="JARK01000219">
    <property type="protein sequence ID" value="EYC40308.1"/>
    <property type="molecule type" value="Genomic_DNA"/>
</dbReference>
<dbReference type="AlphaFoldDB" id="A0A016WMP0"/>
<gene>
    <name evidence="2" type="primary">Acey_s0619.g721</name>
    <name evidence="2" type="ORF">Y032_0619g721</name>
</gene>
<dbReference type="Proteomes" id="UP000024635">
    <property type="component" value="Unassembled WGS sequence"/>
</dbReference>
<protein>
    <submittedName>
        <fullName evidence="2">Uncharacterized protein</fullName>
    </submittedName>
</protein>
<reference evidence="3" key="1">
    <citation type="journal article" date="2015" name="Nat. Genet.">
        <title>The genome and transcriptome of the zoonotic hookworm Ancylostoma ceylanicum identify infection-specific gene families.</title>
        <authorList>
            <person name="Schwarz E.M."/>
            <person name="Hu Y."/>
            <person name="Antoshechkin I."/>
            <person name="Miller M.M."/>
            <person name="Sternberg P.W."/>
            <person name="Aroian R.V."/>
        </authorList>
    </citation>
    <scope>NUCLEOTIDE SEQUENCE</scope>
    <source>
        <strain evidence="3">HY135</strain>
    </source>
</reference>
<accession>A0A016WMP0</accession>
<keyword evidence="3" id="KW-1185">Reference proteome</keyword>
<proteinExistence type="predicted"/>
<organism evidence="2 3">
    <name type="scientific">Ancylostoma ceylanicum</name>
    <dbReference type="NCBI Taxonomy" id="53326"/>
    <lineage>
        <taxon>Eukaryota</taxon>
        <taxon>Metazoa</taxon>
        <taxon>Ecdysozoa</taxon>
        <taxon>Nematoda</taxon>
        <taxon>Chromadorea</taxon>
        <taxon>Rhabditida</taxon>
        <taxon>Rhabditina</taxon>
        <taxon>Rhabditomorpha</taxon>
        <taxon>Strongyloidea</taxon>
        <taxon>Ancylostomatidae</taxon>
        <taxon>Ancylostomatinae</taxon>
        <taxon>Ancylostoma</taxon>
    </lineage>
</organism>
<comment type="caution">
    <text evidence="2">The sequence shown here is derived from an EMBL/GenBank/DDBJ whole genome shotgun (WGS) entry which is preliminary data.</text>
</comment>
<evidence type="ECO:0000313" key="2">
    <source>
        <dbReference type="EMBL" id="EYC40308.1"/>
    </source>
</evidence>
<sequence length="100" mass="11370">MAEASEMVLDAYYCNLDADLDIDCENNETRSSPSPAPQRECEGKPIPTGQAGSKRSNFPMRVCTTIHPAIQLHRYDCRRSMTVRIENRQLLDCFIRMCAD</sequence>
<evidence type="ECO:0000313" key="3">
    <source>
        <dbReference type="Proteomes" id="UP000024635"/>
    </source>
</evidence>